<dbReference type="Proteomes" id="UP001195483">
    <property type="component" value="Unassembled WGS sequence"/>
</dbReference>
<dbReference type="PANTHER" id="PTHR14879:SF5">
    <property type="entry name" value="RING-TYPE DOMAIN-CONTAINING PROTEIN"/>
    <property type="match status" value="1"/>
</dbReference>
<feature type="compositionally biased region" description="Polar residues" evidence="5">
    <location>
        <begin position="178"/>
        <end position="193"/>
    </location>
</feature>
<dbReference type="InterPro" id="IPR001841">
    <property type="entry name" value="Znf_RING"/>
</dbReference>
<gene>
    <name evidence="7" type="ORF">CHS0354_018232</name>
</gene>
<dbReference type="Gene3D" id="3.30.40.10">
    <property type="entry name" value="Zinc/RING finger domain, C3HC4 (zinc finger)"/>
    <property type="match status" value="1"/>
</dbReference>
<protein>
    <recommendedName>
        <fullName evidence="6">RING-type domain-containing protein</fullName>
    </recommendedName>
</protein>
<keyword evidence="2 4" id="KW-0863">Zinc-finger</keyword>
<evidence type="ECO:0000259" key="6">
    <source>
        <dbReference type="PROSITE" id="PS50089"/>
    </source>
</evidence>
<reference evidence="7" key="1">
    <citation type="journal article" date="2021" name="Genome Biol. Evol.">
        <title>A High-Quality Reference Genome for a Parasitic Bivalve with Doubly Uniparental Inheritance (Bivalvia: Unionida).</title>
        <authorList>
            <person name="Smith C.H."/>
        </authorList>
    </citation>
    <scope>NUCLEOTIDE SEQUENCE</scope>
    <source>
        <strain evidence="7">CHS0354</strain>
    </source>
</reference>
<evidence type="ECO:0000313" key="8">
    <source>
        <dbReference type="Proteomes" id="UP001195483"/>
    </source>
</evidence>
<feature type="domain" description="RING-type" evidence="6">
    <location>
        <begin position="248"/>
        <end position="284"/>
    </location>
</feature>
<sequence>MFSGLEYLFYQISTVRYCALHSTVGGVHESEDISGIKVAMDDVKFDMIGLLRHLRRLTLDLHLRLFDLCTELEYLLIETKMLEWILCKGGSFSDTYPLIDVTLTGGRSTIEVKRCGHGSGCTQCIQPSLDVLDLMQSRTKHLKRRGSDMLDMNESILPHPGKVMKPGVKQQYLEGTRDSNQPGSQQSTCSVANNRKGGTEAPPLRQGIEIWDIIGIVHQEPDYNASRGRRTTLDIKQENEDLKKMLNCIVCINKPRCVVFLPCGHMVLCSECAVQVEKKCPICQRDILDRKIAQFS</sequence>
<comment type="caution">
    <text evidence="7">The sequence shown here is derived from an EMBL/GenBank/DDBJ whole genome shotgun (WGS) entry which is preliminary data.</text>
</comment>
<reference evidence="7" key="3">
    <citation type="submission" date="2023-05" db="EMBL/GenBank/DDBJ databases">
        <authorList>
            <person name="Smith C.H."/>
        </authorList>
    </citation>
    <scope>NUCLEOTIDE SEQUENCE</scope>
    <source>
        <strain evidence="7">CHS0354</strain>
        <tissue evidence="7">Mantle</tissue>
    </source>
</reference>
<evidence type="ECO:0000256" key="5">
    <source>
        <dbReference type="SAM" id="MobiDB-lite"/>
    </source>
</evidence>
<dbReference type="GO" id="GO:0008270">
    <property type="term" value="F:zinc ion binding"/>
    <property type="evidence" value="ECO:0007669"/>
    <property type="project" value="UniProtKB-KW"/>
</dbReference>
<organism evidence="7 8">
    <name type="scientific">Potamilus streckersoni</name>
    <dbReference type="NCBI Taxonomy" id="2493646"/>
    <lineage>
        <taxon>Eukaryota</taxon>
        <taxon>Metazoa</taxon>
        <taxon>Spiralia</taxon>
        <taxon>Lophotrochozoa</taxon>
        <taxon>Mollusca</taxon>
        <taxon>Bivalvia</taxon>
        <taxon>Autobranchia</taxon>
        <taxon>Heteroconchia</taxon>
        <taxon>Palaeoheterodonta</taxon>
        <taxon>Unionida</taxon>
        <taxon>Unionoidea</taxon>
        <taxon>Unionidae</taxon>
        <taxon>Ambleminae</taxon>
        <taxon>Lampsilini</taxon>
        <taxon>Potamilus</taxon>
    </lineage>
</organism>
<proteinExistence type="predicted"/>
<dbReference type="EMBL" id="JAEAOA010001131">
    <property type="protein sequence ID" value="KAK3593106.1"/>
    <property type="molecule type" value="Genomic_DNA"/>
</dbReference>
<keyword evidence="8" id="KW-1185">Reference proteome</keyword>
<keyword evidence="1" id="KW-0479">Metal-binding</keyword>
<dbReference type="InterPro" id="IPR013083">
    <property type="entry name" value="Znf_RING/FYVE/PHD"/>
</dbReference>
<evidence type="ECO:0000256" key="1">
    <source>
        <dbReference type="ARBA" id="ARBA00022723"/>
    </source>
</evidence>
<dbReference type="Pfam" id="PF13920">
    <property type="entry name" value="zf-C3HC4_3"/>
    <property type="match status" value="1"/>
</dbReference>
<evidence type="ECO:0000313" key="7">
    <source>
        <dbReference type="EMBL" id="KAK3593106.1"/>
    </source>
</evidence>
<accession>A0AAE0SJF9</accession>
<evidence type="ECO:0000256" key="2">
    <source>
        <dbReference type="ARBA" id="ARBA00022771"/>
    </source>
</evidence>
<dbReference type="PANTHER" id="PTHR14879">
    <property type="entry name" value="CASPASE REGULATOR, RING FINGER DOMAIN-CONTAINING"/>
    <property type="match status" value="1"/>
</dbReference>
<reference evidence="7" key="2">
    <citation type="journal article" date="2021" name="Genome Biol. Evol.">
        <title>Developing a high-quality reference genome for a parasitic bivalve with doubly uniparental inheritance (Bivalvia: Unionida).</title>
        <authorList>
            <person name="Smith C.H."/>
        </authorList>
    </citation>
    <scope>NUCLEOTIDE SEQUENCE</scope>
    <source>
        <strain evidence="7">CHS0354</strain>
        <tissue evidence="7">Mantle</tissue>
    </source>
</reference>
<feature type="region of interest" description="Disordered" evidence="5">
    <location>
        <begin position="174"/>
        <end position="203"/>
    </location>
</feature>
<dbReference type="AlphaFoldDB" id="A0AAE0SJF9"/>
<dbReference type="PROSITE" id="PS50089">
    <property type="entry name" value="ZF_RING_2"/>
    <property type="match status" value="1"/>
</dbReference>
<evidence type="ECO:0000256" key="3">
    <source>
        <dbReference type="ARBA" id="ARBA00022833"/>
    </source>
</evidence>
<dbReference type="SUPFAM" id="SSF57850">
    <property type="entry name" value="RING/U-box"/>
    <property type="match status" value="1"/>
</dbReference>
<name>A0AAE0SJF9_9BIVA</name>
<dbReference type="SMART" id="SM00184">
    <property type="entry name" value="RING"/>
    <property type="match status" value="1"/>
</dbReference>
<dbReference type="FunFam" id="1.10.1170.10:FF:000002">
    <property type="entry name" value="Baculoviral IAP repeat containing 7"/>
    <property type="match status" value="1"/>
</dbReference>
<evidence type="ECO:0000256" key="4">
    <source>
        <dbReference type="PROSITE-ProRule" id="PRU00175"/>
    </source>
</evidence>
<keyword evidence="3" id="KW-0862">Zinc</keyword>
<dbReference type="InterPro" id="IPR051728">
    <property type="entry name" value="RING-FYVE_E3_ubiquitin-ligase"/>
</dbReference>